<gene>
    <name evidence="1" type="ORF">FOTG_16001</name>
</gene>
<evidence type="ECO:0000313" key="1">
    <source>
        <dbReference type="EMBL" id="EXM15648.1"/>
    </source>
</evidence>
<sequence>MNTPSSLGAESDKFINALQRLASLHKLAKGSVVSLRFMRSLQKYDHVGWARCETACLVDFVCPSSKFIAELPDEIHGFDVLHIWRANRWLKYEFLDATGNGYVKAQHYTIKTIKSPITL</sequence>
<dbReference type="EMBL" id="JH658016">
    <property type="protein sequence ID" value="EXM15648.1"/>
    <property type="molecule type" value="Genomic_DNA"/>
</dbReference>
<reference evidence="1" key="2">
    <citation type="submission" date="2012-05" db="EMBL/GenBank/DDBJ databases">
        <title>The Genome Annotation of Fusarium oxysporum Cotton.</title>
        <authorList>
            <consortium name="The Broad Institute Genomics Platform"/>
            <person name="Ma L.-J."/>
            <person name="Corby-Kistler H."/>
            <person name="Broz K."/>
            <person name="Gale L.R."/>
            <person name="Jonkers W."/>
            <person name="O'Donnell K."/>
            <person name="Ploetz R."/>
            <person name="Steinberg C."/>
            <person name="Schwartz D.C."/>
            <person name="VanEtten H."/>
            <person name="Zhou S."/>
            <person name="Young S.K."/>
            <person name="Zeng Q."/>
            <person name="Gargeya S."/>
            <person name="Fitzgerald M."/>
            <person name="Abouelleil A."/>
            <person name="Alvarado L."/>
            <person name="Chapman S.B."/>
            <person name="Gainer-Dewar J."/>
            <person name="Goldberg J."/>
            <person name="Griggs A."/>
            <person name="Gujja S."/>
            <person name="Hansen M."/>
            <person name="Howarth C."/>
            <person name="Imamovic A."/>
            <person name="Ireland A."/>
            <person name="Larimer J."/>
            <person name="McCowan C."/>
            <person name="Murphy C."/>
            <person name="Pearson M."/>
            <person name="Poon T.W."/>
            <person name="Priest M."/>
            <person name="Roberts A."/>
            <person name="Saif S."/>
            <person name="Shea T."/>
            <person name="Sykes S."/>
            <person name="Wortman J."/>
            <person name="Nusbaum C."/>
            <person name="Birren B."/>
        </authorList>
    </citation>
    <scope>NUCLEOTIDE SEQUENCE</scope>
    <source>
        <strain evidence="1">25433</strain>
    </source>
</reference>
<organism evidence="1">
    <name type="scientific">Fusarium oxysporum f. sp. vasinfectum 25433</name>
    <dbReference type="NCBI Taxonomy" id="1089449"/>
    <lineage>
        <taxon>Eukaryota</taxon>
        <taxon>Fungi</taxon>
        <taxon>Dikarya</taxon>
        <taxon>Ascomycota</taxon>
        <taxon>Pezizomycotina</taxon>
        <taxon>Sordariomycetes</taxon>
        <taxon>Hypocreomycetidae</taxon>
        <taxon>Hypocreales</taxon>
        <taxon>Nectriaceae</taxon>
        <taxon>Fusarium</taxon>
        <taxon>Fusarium oxysporum species complex</taxon>
    </lineage>
</organism>
<dbReference type="Proteomes" id="UP000030701">
    <property type="component" value="Unassembled WGS sequence"/>
</dbReference>
<accession>X0KPY2</accession>
<proteinExistence type="predicted"/>
<protein>
    <submittedName>
        <fullName evidence="1">Uncharacterized protein</fullName>
    </submittedName>
</protein>
<dbReference type="HOGENOM" id="CLU_166994_0_0_1"/>
<reference evidence="1" key="1">
    <citation type="submission" date="2011-11" db="EMBL/GenBank/DDBJ databases">
        <title>The Genome Sequence of Fusarium oxysporum Cotton.</title>
        <authorList>
            <consortium name="The Broad Institute Genome Sequencing Platform"/>
            <person name="Ma L.-J."/>
            <person name="Gale L.R."/>
            <person name="Schwartz D.C."/>
            <person name="Zhou S."/>
            <person name="Corby-Kistler H."/>
            <person name="Young S.K."/>
            <person name="Zeng Q."/>
            <person name="Gargeya S."/>
            <person name="Fitzgerald M."/>
            <person name="Haas B."/>
            <person name="Abouelleil A."/>
            <person name="Alvarado L."/>
            <person name="Arachchi H.M."/>
            <person name="Berlin A."/>
            <person name="Brown A."/>
            <person name="Chapman S.B."/>
            <person name="Chen Z."/>
            <person name="Dunbar C."/>
            <person name="Freedman E."/>
            <person name="Gearin G."/>
            <person name="Goldberg J."/>
            <person name="Griggs A."/>
            <person name="Gujja S."/>
            <person name="Heiman D."/>
            <person name="Howarth C."/>
            <person name="Larson L."/>
            <person name="Lui A."/>
            <person name="MacDonald P.J.P."/>
            <person name="Montmayeur A."/>
            <person name="Murphy C."/>
            <person name="Neiman D."/>
            <person name="Pearson M."/>
            <person name="Priest M."/>
            <person name="Roberts A."/>
            <person name="Saif S."/>
            <person name="Shea T."/>
            <person name="Shenoy N."/>
            <person name="Sisk P."/>
            <person name="Stolte C."/>
            <person name="Sykes S."/>
            <person name="Wortman J."/>
            <person name="Nusbaum C."/>
            <person name="Birren B."/>
        </authorList>
    </citation>
    <scope>NUCLEOTIDE SEQUENCE [LARGE SCALE GENOMIC DNA]</scope>
    <source>
        <strain evidence="1">25433</strain>
    </source>
</reference>
<dbReference type="AlphaFoldDB" id="X0KPY2"/>
<name>X0KPY2_FUSOX</name>